<reference evidence="1 2" key="1">
    <citation type="submission" date="2012-05" db="EMBL/GenBank/DDBJ databases">
        <authorList>
            <person name="Harkins D.M."/>
            <person name="Madupu R."/>
            <person name="Durkin A.S."/>
            <person name="Torralba M."/>
            <person name="Methe B."/>
            <person name="Sutton G.G."/>
            <person name="Nelson K.E."/>
        </authorList>
    </citation>
    <scope>NUCLEOTIDE SEQUENCE [LARGE SCALE GENOMIC DNA]</scope>
    <source>
        <strain evidence="1 2">F0489</strain>
    </source>
</reference>
<accession>J1HER3</accession>
<name>J1HER3_9ACTO</name>
<comment type="caution">
    <text evidence="1">The sequence shown here is derived from an EMBL/GenBank/DDBJ whole genome shotgun (WGS) entry which is preliminary data.</text>
</comment>
<keyword evidence="2" id="KW-1185">Reference proteome</keyword>
<evidence type="ECO:0000313" key="2">
    <source>
        <dbReference type="Proteomes" id="UP000002941"/>
    </source>
</evidence>
<protein>
    <submittedName>
        <fullName evidence="1">Uncharacterized protein</fullName>
    </submittedName>
</protein>
<gene>
    <name evidence="1" type="ORF">HMPREF1318_0857</name>
</gene>
<organism evidence="1 2">
    <name type="scientific">Actinomyces massiliensis F0489</name>
    <dbReference type="NCBI Taxonomy" id="1125718"/>
    <lineage>
        <taxon>Bacteria</taxon>
        <taxon>Bacillati</taxon>
        <taxon>Actinomycetota</taxon>
        <taxon>Actinomycetes</taxon>
        <taxon>Actinomycetales</taxon>
        <taxon>Actinomycetaceae</taxon>
        <taxon>Actinomyces</taxon>
    </lineage>
</organism>
<dbReference type="EMBL" id="AKFT01000116">
    <property type="protein sequence ID" value="EJF43933.1"/>
    <property type="molecule type" value="Genomic_DNA"/>
</dbReference>
<sequence length="48" mass="5373">MTVLSCICADFIIISALVGIYAHRNTIYDRRALQQIRKTRVVEGYSGG</sequence>
<proteinExistence type="predicted"/>
<dbReference type="Proteomes" id="UP000002941">
    <property type="component" value="Unassembled WGS sequence"/>
</dbReference>
<dbReference type="AlphaFoldDB" id="J1HER3"/>
<evidence type="ECO:0000313" key="1">
    <source>
        <dbReference type="EMBL" id="EJF43933.1"/>
    </source>
</evidence>